<evidence type="ECO:0000256" key="8">
    <source>
        <dbReference type="SAM" id="MobiDB-lite"/>
    </source>
</evidence>
<keyword evidence="3 9" id="KW-0812">Transmembrane</keyword>
<evidence type="ECO:0000256" key="1">
    <source>
        <dbReference type="ARBA" id="ARBA00004477"/>
    </source>
</evidence>
<evidence type="ECO:0000313" key="11">
    <source>
        <dbReference type="Proteomes" id="UP001221757"/>
    </source>
</evidence>
<gene>
    <name evidence="10" type="ORF">B0H17DRAFT_1042282</name>
</gene>
<feature type="region of interest" description="Disordered" evidence="8">
    <location>
        <begin position="337"/>
        <end position="370"/>
    </location>
</feature>
<dbReference type="EMBL" id="JARKIE010000013">
    <property type="protein sequence ID" value="KAJ7703214.1"/>
    <property type="molecule type" value="Genomic_DNA"/>
</dbReference>
<reference evidence="10" key="1">
    <citation type="submission" date="2023-03" db="EMBL/GenBank/DDBJ databases">
        <title>Massive genome expansion in bonnet fungi (Mycena s.s.) driven by repeated elements and novel gene families across ecological guilds.</title>
        <authorList>
            <consortium name="Lawrence Berkeley National Laboratory"/>
            <person name="Harder C.B."/>
            <person name="Miyauchi S."/>
            <person name="Viragh M."/>
            <person name="Kuo A."/>
            <person name="Thoen E."/>
            <person name="Andreopoulos B."/>
            <person name="Lu D."/>
            <person name="Skrede I."/>
            <person name="Drula E."/>
            <person name="Henrissat B."/>
            <person name="Morin E."/>
            <person name="Kohler A."/>
            <person name="Barry K."/>
            <person name="LaButti K."/>
            <person name="Morin E."/>
            <person name="Salamov A."/>
            <person name="Lipzen A."/>
            <person name="Mereny Z."/>
            <person name="Hegedus B."/>
            <person name="Baldrian P."/>
            <person name="Stursova M."/>
            <person name="Weitz H."/>
            <person name="Taylor A."/>
            <person name="Grigoriev I.V."/>
            <person name="Nagy L.G."/>
            <person name="Martin F."/>
            <person name="Kauserud H."/>
        </authorList>
    </citation>
    <scope>NUCLEOTIDE SEQUENCE</scope>
    <source>
        <strain evidence="10">CBHHK067</strain>
    </source>
</reference>
<dbReference type="GO" id="GO:0098554">
    <property type="term" value="C:cytoplasmic side of endoplasmic reticulum membrane"/>
    <property type="evidence" value="ECO:0007669"/>
    <property type="project" value="TreeGrafter"/>
</dbReference>
<feature type="transmembrane region" description="Helical" evidence="9">
    <location>
        <begin position="80"/>
        <end position="99"/>
    </location>
</feature>
<keyword evidence="7 9" id="KW-0472">Membrane</keyword>
<evidence type="ECO:0000256" key="4">
    <source>
        <dbReference type="ARBA" id="ARBA00022801"/>
    </source>
</evidence>
<keyword evidence="11" id="KW-1185">Reference proteome</keyword>
<feature type="transmembrane region" description="Helical" evidence="9">
    <location>
        <begin position="281"/>
        <end position="302"/>
    </location>
</feature>
<dbReference type="GO" id="GO:0042500">
    <property type="term" value="F:aspartic endopeptidase activity, intramembrane cleaving"/>
    <property type="evidence" value="ECO:0007669"/>
    <property type="project" value="InterPro"/>
</dbReference>
<name>A0AAD7E0H7_MYCRO</name>
<dbReference type="Proteomes" id="UP001221757">
    <property type="component" value="Unassembled WGS sequence"/>
</dbReference>
<comment type="similarity">
    <text evidence="2">Belongs to the peptidase A22B family.</text>
</comment>
<dbReference type="GO" id="GO:0033619">
    <property type="term" value="P:membrane protein proteolysis"/>
    <property type="evidence" value="ECO:0007669"/>
    <property type="project" value="TreeGrafter"/>
</dbReference>
<sequence>MNAPDYDLLSSYAGLLTLATVSIYIGAHGSLPHPRNADGSRSEEEEVPERMSSGDAWLFPVIGSATLVGMYAVVKYYGTAWINWFLGWYFALAGVGAVWKSSIALARWVLGDVRWKAFDEVTFVVRKGGAGGKTADTLVALSARTLSLALLPLAAVPSAVYTFHARSALLTDVLGLSFCQNALALLKIDSFRTGCILLAGLFVYDVWWVFGTEVMVKVATSLDVPIKLLWPKSLMFAGERGFTMLGLGDVVVPGIFIALALRYDHHRAGAPAHSRFAKPYFYAGLTAYVAGLVTTMAVMHLFGKAQPALLYLSPACIGAFGVTGALRGELRAAWAWSDEEDGETASAREPDTAHDGNGAAHGRMGETDSK</sequence>
<dbReference type="PANTHER" id="PTHR12174:SF23">
    <property type="entry name" value="MINOR HISTOCOMPATIBILITY ANTIGEN H13"/>
    <property type="match status" value="1"/>
</dbReference>
<keyword evidence="4" id="KW-0378">Hydrolase</keyword>
<dbReference type="GO" id="GO:0098553">
    <property type="term" value="C:lumenal side of endoplasmic reticulum membrane"/>
    <property type="evidence" value="ECO:0007669"/>
    <property type="project" value="TreeGrafter"/>
</dbReference>
<dbReference type="PANTHER" id="PTHR12174">
    <property type="entry name" value="SIGNAL PEPTIDE PEPTIDASE"/>
    <property type="match status" value="1"/>
</dbReference>
<comment type="caution">
    <text evidence="10">The sequence shown here is derived from an EMBL/GenBank/DDBJ whole genome shotgun (WGS) entry which is preliminary data.</text>
</comment>
<feature type="transmembrane region" description="Helical" evidence="9">
    <location>
        <begin position="191"/>
        <end position="210"/>
    </location>
</feature>
<dbReference type="SMART" id="SM00730">
    <property type="entry name" value="PSN"/>
    <property type="match status" value="1"/>
</dbReference>
<keyword evidence="6 9" id="KW-1133">Transmembrane helix</keyword>
<feature type="transmembrane region" description="Helical" evidence="9">
    <location>
        <begin position="241"/>
        <end position="261"/>
    </location>
</feature>
<protein>
    <submittedName>
        <fullName evidence="10">Signal peptide peptidase-domain-containing protein</fullName>
    </submittedName>
</protein>
<feature type="transmembrane region" description="Helical" evidence="9">
    <location>
        <begin position="308"/>
        <end position="326"/>
    </location>
</feature>
<dbReference type="InterPro" id="IPR007369">
    <property type="entry name" value="Peptidase_A22B_SPP"/>
</dbReference>
<evidence type="ECO:0000256" key="6">
    <source>
        <dbReference type="ARBA" id="ARBA00022989"/>
    </source>
</evidence>
<feature type="transmembrane region" description="Helical" evidence="9">
    <location>
        <begin position="56"/>
        <end position="74"/>
    </location>
</feature>
<organism evidence="10 11">
    <name type="scientific">Mycena rosella</name>
    <name type="common">Pink bonnet</name>
    <name type="synonym">Agaricus rosellus</name>
    <dbReference type="NCBI Taxonomy" id="1033263"/>
    <lineage>
        <taxon>Eukaryota</taxon>
        <taxon>Fungi</taxon>
        <taxon>Dikarya</taxon>
        <taxon>Basidiomycota</taxon>
        <taxon>Agaricomycotina</taxon>
        <taxon>Agaricomycetes</taxon>
        <taxon>Agaricomycetidae</taxon>
        <taxon>Agaricales</taxon>
        <taxon>Marasmiineae</taxon>
        <taxon>Mycenaceae</taxon>
        <taxon>Mycena</taxon>
    </lineage>
</organism>
<evidence type="ECO:0000256" key="9">
    <source>
        <dbReference type="SAM" id="Phobius"/>
    </source>
</evidence>
<comment type="subcellular location">
    <subcellularLocation>
        <location evidence="1">Endoplasmic reticulum membrane</location>
        <topology evidence="1">Multi-pass membrane protein</topology>
    </subcellularLocation>
</comment>
<dbReference type="GO" id="GO:0006465">
    <property type="term" value="P:signal peptide processing"/>
    <property type="evidence" value="ECO:0007669"/>
    <property type="project" value="TreeGrafter"/>
</dbReference>
<evidence type="ECO:0000313" key="10">
    <source>
        <dbReference type="EMBL" id="KAJ7703214.1"/>
    </source>
</evidence>
<evidence type="ECO:0000256" key="3">
    <source>
        <dbReference type="ARBA" id="ARBA00022692"/>
    </source>
</evidence>
<evidence type="ECO:0000256" key="2">
    <source>
        <dbReference type="ARBA" id="ARBA00006859"/>
    </source>
</evidence>
<proteinExistence type="inferred from homology"/>
<accession>A0AAD7E0H7</accession>
<evidence type="ECO:0000256" key="5">
    <source>
        <dbReference type="ARBA" id="ARBA00022824"/>
    </source>
</evidence>
<dbReference type="AlphaFoldDB" id="A0AAD7E0H7"/>
<keyword evidence="5" id="KW-0256">Endoplasmic reticulum</keyword>
<feature type="transmembrane region" description="Helical" evidence="9">
    <location>
        <begin position="12"/>
        <end position="31"/>
    </location>
</feature>
<dbReference type="Pfam" id="PF04258">
    <property type="entry name" value="Peptidase_A22B"/>
    <property type="match status" value="1"/>
</dbReference>
<evidence type="ECO:0000256" key="7">
    <source>
        <dbReference type="ARBA" id="ARBA00023136"/>
    </source>
</evidence>
<dbReference type="InterPro" id="IPR006639">
    <property type="entry name" value="Preselin/SPP"/>
</dbReference>